<dbReference type="PATRIC" id="fig|1608419.3.peg.1782"/>
<evidence type="ECO:0000313" key="2">
    <source>
        <dbReference type="Proteomes" id="UP000035037"/>
    </source>
</evidence>
<comment type="caution">
    <text evidence="1">The sequence shown here is derived from an EMBL/GenBank/DDBJ whole genome shotgun (WGS) entry which is preliminary data.</text>
</comment>
<sequence length="67" mass="7747">TKECDPRFASPLKTLLRLVRAVWETGSLVLSAKQSRYSCFRPYNRKCWKSLTEDVQEGQMEPPETSP</sequence>
<accession>A0A0G8AZ52</accession>
<dbReference type="EMBL" id="JYFQ01000005">
    <property type="protein sequence ID" value="KKZ14667.1"/>
    <property type="molecule type" value="Genomic_DNA"/>
</dbReference>
<gene>
    <name evidence="1" type="ORF">TQ37_00190</name>
</gene>
<reference evidence="1 2" key="1">
    <citation type="submission" date="2015-02" db="EMBL/GenBank/DDBJ databases">
        <authorList>
            <person name="Slaby B."/>
            <person name="Hentschel U."/>
        </authorList>
    </citation>
    <scope>NUCLEOTIDE SEQUENCE [LARGE SCALE GENOMIC DNA]</scope>
    <source>
        <strain evidence="1">15L</strain>
    </source>
</reference>
<protein>
    <submittedName>
        <fullName evidence="1">Uncharacterized protein</fullName>
    </submittedName>
</protein>
<feature type="non-terminal residue" evidence="1">
    <location>
        <position position="1"/>
    </location>
</feature>
<name>A0A0G8AZ52_9SYNE</name>
<reference evidence="1 2" key="2">
    <citation type="submission" date="2015-05" db="EMBL/GenBank/DDBJ databases">
        <title>Lifestyle Evolution in Cyanobacterial Symbionts of Sponges.</title>
        <authorList>
            <person name="Burgsdorf I."/>
            <person name="Slaby B.M."/>
            <person name="Handley K.M."/>
            <person name="Haber M."/>
            <person name="Blom J."/>
            <person name="Marshall C.W."/>
            <person name="Gilbert J.A."/>
            <person name="Hentschel U."/>
            <person name="Steindler L."/>
        </authorList>
    </citation>
    <scope>NUCLEOTIDE SEQUENCE [LARGE SCALE GENOMIC DNA]</scope>
    <source>
        <strain evidence="1">15L</strain>
    </source>
</reference>
<organism evidence="1 2">
    <name type="scientific">Candidatus Synechococcus spongiarum 15L</name>
    <dbReference type="NCBI Taxonomy" id="1608419"/>
    <lineage>
        <taxon>Bacteria</taxon>
        <taxon>Bacillati</taxon>
        <taxon>Cyanobacteriota</taxon>
        <taxon>Cyanophyceae</taxon>
        <taxon>Synechococcales</taxon>
        <taxon>Synechococcaceae</taxon>
        <taxon>Synechococcus</taxon>
    </lineage>
</organism>
<dbReference type="AlphaFoldDB" id="A0A0G8AZ52"/>
<proteinExistence type="predicted"/>
<dbReference type="Proteomes" id="UP000035037">
    <property type="component" value="Unassembled WGS sequence"/>
</dbReference>
<evidence type="ECO:0000313" key="1">
    <source>
        <dbReference type="EMBL" id="KKZ14667.1"/>
    </source>
</evidence>